<dbReference type="PANTHER" id="PTHR43095:SF5">
    <property type="entry name" value="XYLULOSE KINASE"/>
    <property type="match status" value="1"/>
</dbReference>
<dbReference type="GO" id="GO:0005975">
    <property type="term" value="P:carbohydrate metabolic process"/>
    <property type="evidence" value="ECO:0007669"/>
    <property type="project" value="InterPro"/>
</dbReference>
<gene>
    <name evidence="6" type="ORF">ENT82_01815</name>
    <name evidence="5" type="ORF">ENU43_02425</name>
</gene>
<dbReference type="InterPro" id="IPR018484">
    <property type="entry name" value="FGGY_N"/>
</dbReference>
<sequence length="460" mass="50051">MMPEGGRCLIGVDVGTTAVKSVAVDERCELLAEARLPLNLFSPSRGIFTHDAGEIRDKVFESLRLVMRNLEKRRVEAVGVTGQSVSLVLLDESGNPVYPVLSHLDNRADLAAMELENSLGKMGYIGRKLVGNLAWLKKHEPNVFERVSKVLDMKEYVGYLLTGRSSVDKLWFMVEDLERLCLDAGINPSLLGEVMSYSDVLGYVDDKAAERAGLERGVPVVVALGDSLAAMIGSGAVEEGDMVDVAGATEVMAMLVKEKTPHSYPSYISGLNMISISPPLGLIHKWLVEKISPNSDYMAFERLAEDASPGSDGLMFVAQGSKTMKDVEASLVSLSFCHGWNHVARSFFEAVAYELRRVVEIFEQVTKVRRIVSSGGGATRFVTKLKATVVGKPFQIPKIRETAALGAALTAATATGLFKNLAEAASSVKIAETIHGENQPIYDELYRQYLASKNRLGADF</sequence>
<dbReference type="AlphaFoldDB" id="A0A7C4I0E7"/>
<evidence type="ECO:0008006" key="7">
    <source>
        <dbReference type="Google" id="ProtNLM"/>
    </source>
</evidence>
<comment type="caution">
    <text evidence="6">The sequence shown here is derived from an EMBL/GenBank/DDBJ whole genome shotgun (WGS) entry which is preliminary data.</text>
</comment>
<dbReference type="Pfam" id="PF00370">
    <property type="entry name" value="FGGY_N"/>
    <property type="match status" value="1"/>
</dbReference>
<dbReference type="InterPro" id="IPR018485">
    <property type="entry name" value="FGGY_C"/>
</dbReference>
<keyword evidence="2" id="KW-0418">Kinase</keyword>
<dbReference type="InterPro" id="IPR043129">
    <property type="entry name" value="ATPase_NBD"/>
</dbReference>
<dbReference type="PIRSF" id="PIRSF000538">
    <property type="entry name" value="GlpK"/>
    <property type="match status" value="1"/>
</dbReference>
<dbReference type="PANTHER" id="PTHR43095">
    <property type="entry name" value="SUGAR KINASE"/>
    <property type="match status" value="1"/>
</dbReference>
<evidence type="ECO:0000259" key="4">
    <source>
        <dbReference type="Pfam" id="PF02782"/>
    </source>
</evidence>
<evidence type="ECO:0000256" key="1">
    <source>
        <dbReference type="ARBA" id="ARBA00022679"/>
    </source>
</evidence>
<keyword evidence="1" id="KW-0808">Transferase</keyword>
<dbReference type="CDD" id="cd07773">
    <property type="entry name" value="ASKHA_NBD_FGGY_FK"/>
    <property type="match status" value="1"/>
</dbReference>
<name>A0A7C4I0E7_CALS0</name>
<organism evidence="6">
    <name type="scientific">Caldiarchaeum subterraneum</name>
    <dbReference type="NCBI Taxonomy" id="311458"/>
    <lineage>
        <taxon>Archaea</taxon>
        <taxon>Nitrososphaerota</taxon>
        <taxon>Candidatus Caldarchaeales</taxon>
        <taxon>Candidatus Caldarchaeaceae</taxon>
        <taxon>Candidatus Caldarchaeum</taxon>
    </lineage>
</organism>
<reference evidence="6" key="1">
    <citation type="journal article" date="2020" name="mSystems">
        <title>Genome- and Community-Level Interaction Insights into Carbon Utilization and Element Cycling Functions of Hydrothermarchaeota in Hydrothermal Sediment.</title>
        <authorList>
            <person name="Zhou Z."/>
            <person name="Liu Y."/>
            <person name="Xu W."/>
            <person name="Pan J."/>
            <person name="Luo Z.H."/>
            <person name="Li M."/>
        </authorList>
    </citation>
    <scope>NUCLEOTIDE SEQUENCE [LARGE SCALE GENOMIC DNA]</scope>
    <source>
        <strain evidence="6">SpSt-613</strain>
        <strain evidence="5">SpSt-669</strain>
    </source>
</reference>
<dbReference type="SUPFAM" id="SSF53067">
    <property type="entry name" value="Actin-like ATPase domain"/>
    <property type="match status" value="2"/>
</dbReference>
<evidence type="ECO:0000313" key="5">
    <source>
        <dbReference type="EMBL" id="HGL40508.1"/>
    </source>
</evidence>
<dbReference type="Pfam" id="PF02782">
    <property type="entry name" value="FGGY_C"/>
    <property type="match status" value="1"/>
</dbReference>
<feature type="domain" description="Carbohydrate kinase FGGY C-terminal" evidence="4">
    <location>
        <begin position="323"/>
        <end position="414"/>
    </location>
</feature>
<evidence type="ECO:0000313" key="6">
    <source>
        <dbReference type="EMBL" id="HGN89850.1"/>
    </source>
</evidence>
<protein>
    <recommendedName>
        <fullName evidence="7">Carbohydrate kinase</fullName>
    </recommendedName>
</protein>
<accession>A0A7C4I0E7</accession>
<evidence type="ECO:0000259" key="3">
    <source>
        <dbReference type="Pfam" id="PF00370"/>
    </source>
</evidence>
<dbReference type="EMBL" id="DTAD01000020">
    <property type="protein sequence ID" value="HGN89850.1"/>
    <property type="molecule type" value="Genomic_DNA"/>
</dbReference>
<proteinExistence type="predicted"/>
<evidence type="ECO:0000256" key="2">
    <source>
        <dbReference type="ARBA" id="ARBA00022777"/>
    </source>
</evidence>
<dbReference type="InterPro" id="IPR000577">
    <property type="entry name" value="Carb_kinase_FGGY"/>
</dbReference>
<feature type="domain" description="Carbohydrate kinase FGGY N-terminal" evidence="3">
    <location>
        <begin position="9"/>
        <end position="233"/>
    </location>
</feature>
<dbReference type="InterPro" id="IPR050406">
    <property type="entry name" value="FGGY_Carb_Kinase"/>
</dbReference>
<dbReference type="EMBL" id="DTCM01000028">
    <property type="protein sequence ID" value="HGL40508.1"/>
    <property type="molecule type" value="Genomic_DNA"/>
</dbReference>
<dbReference type="Gene3D" id="3.30.420.40">
    <property type="match status" value="2"/>
</dbReference>
<dbReference type="GO" id="GO:0016301">
    <property type="term" value="F:kinase activity"/>
    <property type="evidence" value="ECO:0007669"/>
    <property type="project" value="UniProtKB-KW"/>
</dbReference>